<dbReference type="Proteomes" id="UP001056120">
    <property type="component" value="Linkage Group LG12"/>
</dbReference>
<evidence type="ECO:0000313" key="2">
    <source>
        <dbReference type="Proteomes" id="UP001056120"/>
    </source>
</evidence>
<gene>
    <name evidence="1" type="ORF">L1987_38125</name>
</gene>
<protein>
    <submittedName>
        <fullName evidence="1">Uncharacterized protein</fullName>
    </submittedName>
</protein>
<accession>A0ACB9HK35</accession>
<proteinExistence type="predicted"/>
<reference evidence="1 2" key="2">
    <citation type="journal article" date="2022" name="Mol. Ecol. Resour.">
        <title>The genomes of chicory, endive, great burdock and yacon provide insights into Asteraceae paleo-polyploidization history and plant inulin production.</title>
        <authorList>
            <person name="Fan W."/>
            <person name="Wang S."/>
            <person name="Wang H."/>
            <person name="Wang A."/>
            <person name="Jiang F."/>
            <person name="Liu H."/>
            <person name="Zhao H."/>
            <person name="Xu D."/>
            <person name="Zhang Y."/>
        </authorList>
    </citation>
    <scope>NUCLEOTIDE SEQUENCE [LARGE SCALE GENOMIC DNA]</scope>
    <source>
        <strain evidence="2">cv. Yunnan</strain>
        <tissue evidence="1">Leaves</tissue>
    </source>
</reference>
<reference evidence="2" key="1">
    <citation type="journal article" date="2022" name="Mol. Ecol. Resour.">
        <title>The genomes of chicory, endive, great burdock and yacon provide insights into Asteraceae palaeo-polyploidization history and plant inulin production.</title>
        <authorList>
            <person name="Fan W."/>
            <person name="Wang S."/>
            <person name="Wang H."/>
            <person name="Wang A."/>
            <person name="Jiang F."/>
            <person name="Liu H."/>
            <person name="Zhao H."/>
            <person name="Xu D."/>
            <person name="Zhang Y."/>
        </authorList>
    </citation>
    <scope>NUCLEOTIDE SEQUENCE [LARGE SCALE GENOMIC DNA]</scope>
    <source>
        <strain evidence="2">cv. Yunnan</strain>
    </source>
</reference>
<keyword evidence="2" id="KW-1185">Reference proteome</keyword>
<name>A0ACB9HK35_9ASTR</name>
<organism evidence="1 2">
    <name type="scientific">Smallanthus sonchifolius</name>
    <dbReference type="NCBI Taxonomy" id="185202"/>
    <lineage>
        <taxon>Eukaryota</taxon>
        <taxon>Viridiplantae</taxon>
        <taxon>Streptophyta</taxon>
        <taxon>Embryophyta</taxon>
        <taxon>Tracheophyta</taxon>
        <taxon>Spermatophyta</taxon>
        <taxon>Magnoliopsida</taxon>
        <taxon>eudicotyledons</taxon>
        <taxon>Gunneridae</taxon>
        <taxon>Pentapetalae</taxon>
        <taxon>asterids</taxon>
        <taxon>campanulids</taxon>
        <taxon>Asterales</taxon>
        <taxon>Asteraceae</taxon>
        <taxon>Asteroideae</taxon>
        <taxon>Heliantheae alliance</taxon>
        <taxon>Millerieae</taxon>
        <taxon>Smallanthus</taxon>
    </lineage>
</organism>
<sequence length="192" mass="22064">MSENADASKTSKKELPPWRLPPGPPSESHVTVNIDSYYSKRGDRSGIASWDFDPEKNLYVIKRKSVRLEYYKSANDFSILTKLDLHQLNEAYFENKGRNGQARMFRTFLNEQCLTNFAKMKTDESTLKKAKGVKDPRTGKDCEQDIKVLARSQIRHEQLWEEQAKIFTVAVADIIRKKLYAGSGDHGEDINF</sequence>
<comment type="caution">
    <text evidence="1">The sequence shown here is derived from an EMBL/GenBank/DDBJ whole genome shotgun (WGS) entry which is preliminary data.</text>
</comment>
<evidence type="ECO:0000313" key="1">
    <source>
        <dbReference type="EMBL" id="KAI3795470.1"/>
    </source>
</evidence>
<dbReference type="EMBL" id="CM042029">
    <property type="protein sequence ID" value="KAI3795470.1"/>
    <property type="molecule type" value="Genomic_DNA"/>
</dbReference>